<evidence type="ECO:0000256" key="8">
    <source>
        <dbReference type="PROSITE-ProRule" id="PRU00176"/>
    </source>
</evidence>
<comment type="function">
    <text evidence="9">Probably involved in the RNA silencing pathway and required for the generation of small interfering RNAs (siRNAs).</text>
</comment>
<reference evidence="12 13" key="1">
    <citation type="journal article" date="2018" name="Cell">
        <title>The Chara Genome: Secondary Complexity and Implications for Plant Terrestrialization.</title>
        <authorList>
            <person name="Nishiyama T."/>
            <person name="Sakayama H."/>
            <person name="Vries J.D."/>
            <person name="Buschmann H."/>
            <person name="Saint-Marcoux D."/>
            <person name="Ullrich K.K."/>
            <person name="Haas F.B."/>
            <person name="Vanderstraeten L."/>
            <person name="Becker D."/>
            <person name="Lang D."/>
            <person name="Vosolsobe S."/>
            <person name="Rombauts S."/>
            <person name="Wilhelmsson P.K.I."/>
            <person name="Janitza P."/>
            <person name="Kern R."/>
            <person name="Heyl A."/>
            <person name="Rumpler F."/>
            <person name="Villalobos L.I.A.C."/>
            <person name="Clay J.M."/>
            <person name="Skokan R."/>
            <person name="Toyoda A."/>
            <person name="Suzuki Y."/>
            <person name="Kagoshima H."/>
            <person name="Schijlen E."/>
            <person name="Tajeshwar N."/>
            <person name="Catarino B."/>
            <person name="Hetherington A.J."/>
            <person name="Saltykova A."/>
            <person name="Bonnot C."/>
            <person name="Breuninger H."/>
            <person name="Symeonidi A."/>
            <person name="Radhakrishnan G.V."/>
            <person name="Van Nieuwerburgh F."/>
            <person name="Deforce D."/>
            <person name="Chang C."/>
            <person name="Karol K.G."/>
            <person name="Hedrich R."/>
            <person name="Ulvskov P."/>
            <person name="Glockner G."/>
            <person name="Delwiche C.F."/>
            <person name="Petrasek J."/>
            <person name="Van de Peer Y."/>
            <person name="Friml J."/>
            <person name="Beilby M."/>
            <person name="Dolan L."/>
            <person name="Kohara Y."/>
            <person name="Sugano S."/>
            <person name="Fujiyama A."/>
            <person name="Delaux P.-M."/>
            <person name="Quint M."/>
            <person name="TheiBen G."/>
            <person name="Hagemann M."/>
            <person name="Harholt J."/>
            <person name="Dunand C."/>
            <person name="Zachgo S."/>
            <person name="Langdale J."/>
            <person name="Maumus F."/>
            <person name="Straeten D.V.D."/>
            <person name="Gould S.B."/>
            <person name="Rensing S.A."/>
        </authorList>
    </citation>
    <scope>NUCLEOTIDE SEQUENCE [LARGE SCALE GENOMIC DNA]</scope>
    <source>
        <strain evidence="12 13">S276</strain>
    </source>
</reference>
<keyword evidence="5 8" id="KW-0694">RNA-binding</keyword>
<protein>
    <recommendedName>
        <fullName evidence="9">RNA-dependent RNA polymerase</fullName>
        <ecNumber evidence="9">2.7.7.48</ecNumber>
    </recommendedName>
</protein>
<feature type="region of interest" description="Disordered" evidence="10">
    <location>
        <begin position="185"/>
        <end position="205"/>
    </location>
</feature>
<gene>
    <name evidence="12" type="ORF">CBR_g45545</name>
</gene>
<dbReference type="CDD" id="cd00590">
    <property type="entry name" value="RRM_SF"/>
    <property type="match status" value="1"/>
</dbReference>
<dbReference type="PANTHER" id="PTHR23079:SF5">
    <property type="entry name" value="RNA-DEPENDENT RNA POLYMERASE 2"/>
    <property type="match status" value="1"/>
</dbReference>
<keyword evidence="13" id="KW-1185">Reference proteome</keyword>
<feature type="region of interest" description="Disordered" evidence="10">
    <location>
        <begin position="1233"/>
        <end position="1252"/>
    </location>
</feature>
<sequence length="1311" mass="147129">MAANPNTWNSPSSEYTTVRVSNVPYNAQANDVVALFQRHLPSDVVRCEIVTKKEGSSTAKSTGRAWVTFKTRRAADRAISLAGSRLLQLRGRTLRVEASQRHAVREAKHEPVTIPTTTVRVGSLLREDAFEVEWSVHDQGAEMCFDFESHKLLLRLPARATWINDGSAKLSSFLRSIRLFGRDGLQAPEGGGGGGGGGGGSEHAGKTKYMQELKLEFRFGDLIRVDRIAKEDRSAALVPMVMFECWIPPSVYVHLERAKGGQDGEWEEEEDMELSPFVWCSDPLMYNDRNKSLDEDVKWTRTVDLTSNGSIGRCLVYQVIFPATLEARRLLGTALQRLQDFLPAKDHASGREVTVSVARNAMTGFREPGDATAPSGIVTTLPTPPEIPYEIMFAVNRLVHNDIVCAQNLSHEFYRLLHPSTTPKARALAALLSMYGAGQGEERIYDPTAWLRTELELLSTIRFLSEEDPNPVGQQLMNIRRLMVTPTKIYCEGPELEVSNRVTRRFPGKLSHFLRVTFCDESFQRISAWDLQSQLPDPDFMSMFSFSKSLSPSPVHDRIRKFLRNGVEIGGRKFEFLAFSASQLREQSVWFFAPDGETTPDSFRRWMGDFSNFRNTAKCAARMGQCFSSTTKTLPVLNHELRTIPDVTTRAFDGVEYCFSDGIGIISQEFAREVAAHVGIAKPHRQNQMCPSAFQIRYGGCKGVVAVDPSARHKLSLRPSMMKFQSEHRDLEVIAWSKFQPCFLNRQIITLLSTLRVPDEAFTRLQERMVSRLNAMLDDPLAAEAALRTMSAGDTHHLIVRMLRSGFHPKTEPHLQVMLAAFRAAHLLEIQQKARIFVRKGRCMIGCLDETGTLEYGQVFVKLTCTAYDVDLADSMCRDYLQNGRELGRYGTMQGVHAVLKGVVAVAKNPCLHPGDVRVLKAVDVPALHHMIDCVVFPRKGPRPHPNECSGSDLDGDVYTVIWDDHLIPPSRTSALPMDYVAAPAEELSRPVTMEDLQVFFVNHMLSDNLGIISNAHVAHADSSPLKTHDPKCIELAKLFSVAVDYPKTGVPAVMPRTLRPTEYPDFMEKGGKKTTYTSRNVLGILYRSAKVGHSEVTPAALRLHREDIERLYDKDLEYGDFSLLLGEAWECKRAYNIRLVGLMNQYRITSEAELVTGHVLKFSRFYQRKQQEVKDRVRTAYSAIRKAARQWFEQGYNLVGNPADASSAEDASLGHGGESNLDSIELEGEEEDYDYDTGEEELGRPSGGRNLTDDLTRASAWYHVTYHPDWIDRGKKEGYKGIPLLSFAWVAAKELGLLKTGLHSSVRRRI</sequence>
<name>A0A388LYV7_CHABU</name>
<dbReference type="GO" id="GO:0030422">
    <property type="term" value="P:siRNA processing"/>
    <property type="evidence" value="ECO:0007669"/>
    <property type="project" value="TreeGrafter"/>
</dbReference>
<dbReference type="InterPro" id="IPR035979">
    <property type="entry name" value="RBD_domain_sf"/>
</dbReference>
<dbReference type="GO" id="GO:0003723">
    <property type="term" value="F:RNA binding"/>
    <property type="evidence" value="ECO:0007669"/>
    <property type="project" value="UniProtKB-UniRule"/>
</dbReference>
<keyword evidence="3 9" id="KW-0808">Transferase</keyword>
<evidence type="ECO:0000256" key="2">
    <source>
        <dbReference type="ARBA" id="ARBA00022484"/>
    </source>
</evidence>
<dbReference type="Gene3D" id="3.30.70.330">
    <property type="match status" value="1"/>
</dbReference>
<evidence type="ECO:0000256" key="3">
    <source>
        <dbReference type="ARBA" id="ARBA00022679"/>
    </source>
</evidence>
<dbReference type="Pfam" id="PF26253">
    <property type="entry name" value="RdRP_head"/>
    <property type="match status" value="2"/>
</dbReference>
<evidence type="ECO:0000256" key="6">
    <source>
        <dbReference type="ARBA" id="ARBA00023158"/>
    </source>
</evidence>
<evidence type="ECO:0000256" key="5">
    <source>
        <dbReference type="ARBA" id="ARBA00022884"/>
    </source>
</evidence>
<dbReference type="PANTHER" id="PTHR23079">
    <property type="entry name" value="RNA-DEPENDENT RNA POLYMERASE"/>
    <property type="match status" value="1"/>
</dbReference>
<keyword evidence="6 9" id="KW-0943">RNA-mediated gene silencing</keyword>
<dbReference type="Pfam" id="PF05183">
    <property type="entry name" value="RdRP"/>
    <property type="match status" value="1"/>
</dbReference>
<dbReference type="GO" id="GO:0031380">
    <property type="term" value="C:nuclear RNA-directed RNA polymerase complex"/>
    <property type="evidence" value="ECO:0007669"/>
    <property type="project" value="TreeGrafter"/>
</dbReference>
<keyword evidence="4 9" id="KW-0548">Nucleotidyltransferase</keyword>
<evidence type="ECO:0000256" key="9">
    <source>
        <dbReference type="RuleBase" id="RU363098"/>
    </source>
</evidence>
<feature type="domain" description="RRM" evidence="11">
    <location>
        <begin position="16"/>
        <end position="101"/>
    </location>
</feature>
<dbReference type="SMART" id="SM00360">
    <property type="entry name" value="RRM"/>
    <property type="match status" value="1"/>
</dbReference>
<comment type="similarity">
    <text evidence="1 9">Belongs to the RdRP family.</text>
</comment>
<dbReference type="EMBL" id="BFEA01000616">
    <property type="protein sequence ID" value="GBG87486.1"/>
    <property type="molecule type" value="Genomic_DNA"/>
</dbReference>
<dbReference type="Proteomes" id="UP000265515">
    <property type="component" value="Unassembled WGS sequence"/>
</dbReference>
<dbReference type="InterPro" id="IPR058751">
    <property type="entry name" value="RDRP_helical"/>
</dbReference>
<evidence type="ECO:0000256" key="4">
    <source>
        <dbReference type="ARBA" id="ARBA00022695"/>
    </source>
</evidence>
<dbReference type="InterPro" id="IPR007855">
    <property type="entry name" value="RDRP"/>
</dbReference>
<comment type="caution">
    <text evidence="12">The sequence shown here is derived from an EMBL/GenBank/DDBJ whole genome shotgun (WGS) entry which is preliminary data.</text>
</comment>
<keyword evidence="2 9" id="KW-0696">RNA-directed RNA polymerase</keyword>
<dbReference type="Pfam" id="PF26252">
    <property type="entry name" value="RdRP_helical"/>
    <property type="match status" value="1"/>
</dbReference>
<accession>A0A388LYV7</accession>
<comment type="catalytic activity">
    <reaction evidence="7 9">
        <text>RNA(n) + a ribonucleoside 5'-triphosphate = RNA(n+1) + diphosphate</text>
        <dbReference type="Rhea" id="RHEA:21248"/>
        <dbReference type="Rhea" id="RHEA-COMP:14527"/>
        <dbReference type="Rhea" id="RHEA-COMP:17342"/>
        <dbReference type="ChEBI" id="CHEBI:33019"/>
        <dbReference type="ChEBI" id="CHEBI:61557"/>
        <dbReference type="ChEBI" id="CHEBI:140395"/>
        <dbReference type="EC" id="2.7.7.48"/>
    </reaction>
</comment>
<dbReference type="PROSITE" id="PS50102">
    <property type="entry name" value="RRM"/>
    <property type="match status" value="1"/>
</dbReference>
<feature type="compositionally biased region" description="Gly residues" evidence="10">
    <location>
        <begin position="189"/>
        <end position="202"/>
    </location>
</feature>
<dbReference type="InterPro" id="IPR012677">
    <property type="entry name" value="Nucleotide-bd_a/b_plait_sf"/>
</dbReference>
<organism evidence="12 13">
    <name type="scientific">Chara braunii</name>
    <name type="common">Braun's stonewort</name>
    <dbReference type="NCBI Taxonomy" id="69332"/>
    <lineage>
        <taxon>Eukaryota</taxon>
        <taxon>Viridiplantae</taxon>
        <taxon>Streptophyta</taxon>
        <taxon>Charophyceae</taxon>
        <taxon>Charales</taxon>
        <taxon>Characeae</taxon>
        <taxon>Chara</taxon>
    </lineage>
</organism>
<evidence type="ECO:0000259" key="11">
    <source>
        <dbReference type="PROSITE" id="PS50102"/>
    </source>
</evidence>
<evidence type="ECO:0000313" key="13">
    <source>
        <dbReference type="Proteomes" id="UP000265515"/>
    </source>
</evidence>
<dbReference type="Pfam" id="PF00076">
    <property type="entry name" value="RRM_1"/>
    <property type="match status" value="1"/>
</dbReference>
<dbReference type="Gramene" id="GBG87486">
    <property type="protein sequence ID" value="GBG87486"/>
    <property type="gene ID" value="CBR_g45545"/>
</dbReference>
<dbReference type="OMA" id="AMSPACI"/>
<dbReference type="InterPro" id="IPR058752">
    <property type="entry name" value="RDRP_C_head"/>
</dbReference>
<dbReference type="EC" id="2.7.7.48" evidence="9"/>
<dbReference type="InterPro" id="IPR000504">
    <property type="entry name" value="RRM_dom"/>
</dbReference>
<evidence type="ECO:0000313" key="12">
    <source>
        <dbReference type="EMBL" id="GBG87486.1"/>
    </source>
</evidence>
<dbReference type="SUPFAM" id="SSF54928">
    <property type="entry name" value="RNA-binding domain, RBD"/>
    <property type="match status" value="1"/>
</dbReference>
<evidence type="ECO:0000256" key="7">
    <source>
        <dbReference type="ARBA" id="ARBA00048744"/>
    </source>
</evidence>
<evidence type="ECO:0000256" key="10">
    <source>
        <dbReference type="SAM" id="MobiDB-lite"/>
    </source>
</evidence>
<evidence type="ECO:0000256" key="1">
    <source>
        <dbReference type="ARBA" id="ARBA00005762"/>
    </source>
</evidence>
<dbReference type="OrthoDB" id="2020479at2759"/>
<dbReference type="STRING" id="69332.A0A388LYV7"/>
<proteinExistence type="inferred from homology"/>
<dbReference type="InterPro" id="IPR057596">
    <property type="entry name" value="RDRP_core"/>
</dbReference>
<dbReference type="GO" id="GO:0003968">
    <property type="term" value="F:RNA-directed RNA polymerase activity"/>
    <property type="evidence" value="ECO:0007669"/>
    <property type="project" value="UniProtKB-KW"/>
</dbReference>